<feature type="compositionally biased region" description="Acidic residues" evidence="1">
    <location>
        <begin position="13"/>
        <end position="29"/>
    </location>
</feature>
<evidence type="ECO:0000313" key="3">
    <source>
        <dbReference type="Proteomes" id="UP000831786"/>
    </source>
</evidence>
<feature type="region of interest" description="Disordered" evidence="1">
    <location>
        <begin position="1"/>
        <end position="31"/>
    </location>
</feature>
<dbReference type="RefSeq" id="WP_244729471.1">
    <property type="nucleotide sequence ID" value="NZ_CP095045.1"/>
</dbReference>
<protein>
    <submittedName>
        <fullName evidence="2">Uncharacterized protein</fullName>
    </submittedName>
</protein>
<dbReference type="Proteomes" id="UP000831786">
    <property type="component" value="Chromosome"/>
</dbReference>
<accession>A0ABY4FQ60</accession>
<name>A0ABY4FQ60_9MICO</name>
<feature type="compositionally biased region" description="Basic and acidic residues" evidence="1">
    <location>
        <begin position="1"/>
        <end position="12"/>
    </location>
</feature>
<dbReference type="EMBL" id="CP095045">
    <property type="protein sequence ID" value="UOQ58411.1"/>
    <property type="molecule type" value="Genomic_DNA"/>
</dbReference>
<proteinExistence type="predicted"/>
<gene>
    <name evidence="2" type="ORF">MUN78_06135</name>
</gene>
<organism evidence="2 3">
    <name type="scientific">Leucobacter allii</name>
    <dbReference type="NCBI Taxonomy" id="2932247"/>
    <lineage>
        <taxon>Bacteria</taxon>
        <taxon>Bacillati</taxon>
        <taxon>Actinomycetota</taxon>
        <taxon>Actinomycetes</taxon>
        <taxon>Micrococcales</taxon>
        <taxon>Microbacteriaceae</taxon>
        <taxon>Leucobacter</taxon>
    </lineage>
</organism>
<evidence type="ECO:0000313" key="2">
    <source>
        <dbReference type="EMBL" id="UOQ58411.1"/>
    </source>
</evidence>
<evidence type="ECO:0000256" key="1">
    <source>
        <dbReference type="SAM" id="MobiDB-lite"/>
    </source>
</evidence>
<reference evidence="2 3" key="1">
    <citation type="submission" date="2022-04" db="EMBL/GenBank/DDBJ databases">
        <title>Leucobacter sp. isolated from rhizosphere of garlic.</title>
        <authorList>
            <person name="Won M."/>
            <person name="Lee C.-M."/>
            <person name="Woen H.-Y."/>
            <person name="Kwon S.-W."/>
        </authorList>
    </citation>
    <scope>NUCLEOTIDE SEQUENCE [LARGE SCALE GENOMIC DNA]</scope>
    <source>
        <strain evidence="2 3">H21R-40</strain>
    </source>
</reference>
<sequence>MAEDAPQPHDRENDDADDEPYELATEDPADVPGFLGRAIAALEGTDDDAEFEGVDFYSTQGVRFVVTAAYDSDVVEASGPLGRRIIDYASEVRDALRDAWGAPETHEPRLVGEEREPEGILDYLMLSMGFASAELWDRGAYFVALVTRWTGEPEASDLHQLAFALSRDTMMRGMSAFIDDGDTRHPRLMRGELPEELHRRAWLLSTMFDRGEARLRGAPIEASRTNLLRQDGVTTTWVFADDGRQLLLFRDPECRFARMLDALEDDERLGLTARMLQGVPSDLLACLTAPGEGPRGVAEHALEFAALDGALLPRITGAYWFDGESWISPEVFVELAYQHGLDLEEFGFRAAVARPLRIGGDFTTDDFAPQADPAAPDAEQRRSLVEAVFAGCPYPAQPRPEGDVRLGYGLPEGLTPEAVTEGIDRLTRAWWTQEVPVKALSEGEEHEAFRIGRIDFFGETGDREVHAALLLGDPWVVDAVQEWTTRLDRRLCERWGEAGVVRAHDRQTGELIKSPMTRFLRGGGFESARIWWVNGHALLLCAGYSDDDEYGDRPVALMAVCKLDAVAALFGGMRHWEPWWRGRVVEELQIAMATGSFDGDGARTVPWAGPSLPGSGARGEAVVPEARRIVLRSGGFAWIWYRTHDRRGLIVACDRQGPEPTAEEIAARFAGVPEDLLSLVRDRDQHGVVPVVPTAQGALPAATAVLWADGLDWRASPGTVREVYDASVIDDVDPLEMLLSQRFGVAQLRVLLRMGVPLTAAALADPEYGRFMLGRAAAPEEVATSLAGFRAPAEAALTGTLDELLDVQLEAPEWRFLLDAVLSNRDPRARRELALWLLGATQSGAEGLDASGQFSFMTPVNVLLGNPTLDDGDADVLQALADHGADLGFGLLGETGGIDPAAQLNRRAAAGATVDRLREVLQEAAGPAPA</sequence>
<keyword evidence="3" id="KW-1185">Reference proteome</keyword>